<evidence type="ECO:0000313" key="1">
    <source>
        <dbReference type="EMBL" id="ONK62358.1"/>
    </source>
</evidence>
<accession>A0A5P1E925</accession>
<dbReference type="AlphaFoldDB" id="A0A5P1E925"/>
<sequence length="157" mass="18191">MENFVTGTAEELCLNTSSKITLDFFNDPQSLASKLIAVSEENQMRTSCQLDYFEKRFEVVEAVRSMTDTQAFMQKRVYRKKQIISDKAKNEWNTLIERVERQFQEDAFSASEARVTMENILHTCSKKVCQPTEHLENAKLVDQLNKDYAAEIKSSME</sequence>
<keyword evidence="2" id="KW-1185">Reference proteome</keyword>
<proteinExistence type="predicted"/>
<dbReference type="Gramene" id="ONK62358">
    <property type="protein sequence ID" value="ONK62358"/>
    <property type="gene ID" value="A4U43_C07F3060"/>
</dbReference>
<gene>
    <name evidence="1" type="ORF">A4U43_C07F3060</name>
</gene>
<dbReference type="EMBL" id="CM007387">
    <property type="protein sequence ID" value="ONK62358.1"/>
    <property type="molecule type" value="Genomic_DNA"/>
</dbReference>
<name>A0A5P1E925_ASPOF</name>
<dbReference type="Proteomes" id="UP000243459">
    <property type="component" value="Chromosome 7"/>
</dbReference>
<protein>
    <submittedName>
        <fullName evidence="1">Uncharacterized protein</fullName>
    </submittedName>
</protein>
<evidence type="ECO:0000313" key="2">
    <source>
        <dbReference type="Proteomes" id="UP000243459"/>
    </source>
</evidence>
<dbReference type="OMA" id="AKNEWNT"/>
<reference evidence="2" key="1">
    <citation type="journal article" date="2017" name="Nat. Commun.">
        <title>The asparagus genome sheds light on the origin and evolution of a young Y chromosome.</title>
        <authorList>
            <person name="Harkess A."/>
            <person name="Zhou J."/>
            <person name="Xu C."/>
            <person name="Bowers J.E."/>
            <person name="Van der Hulst R."/>
            <person name="Ayyampalayam S."/>
            <person name="Mercati F."/>
            <person name="Riccardi P."/>
            <person name="McKain M.R."/>
            <person name="Kakrana A."/>
            <person name="Tang H."/>
            <person name="Ray J."/>
            <person name="Groenendijk J."/>
            <person name="Arikit S."/>
            <person name="Mathioni S.M."/>
            <person name="Nakano M."/>
            <person name="Shan H."/>
            <person name="Telgmann-Rauber A."/>
            <person name="Kanno A."/>
            <person name="Yue Z."/>
            <person name="Chen H."/>
            <person name="Li W."/>
            <person name="Chen Y."/>
            <person name="Xu X."/>
            <person name="Zhang Y."/>
            <person name="Luo S."/>
            <person name="Chen H."/>
            <person name="Gao J."/>
            <person name="Mao Z."/>
            <person name="Pires J.C."/>
            <person name="Luo M."/>
            <person name="Kudrna D."/>
            <person name="Wing R.A."/>
            <person name="Meyers B.C."/>
            <person name="Yi K."/>
            <person name="Kong H."/>
            <person name="Lavrijsen P."/>
            <person name="Sunseri F."/>
            <person name="Falavigna A."/>
            <person name="Ye Y."/>
            <person name="Leebens-Mack J.H."/>
            <person name="Chen G."/>
        </authorList>
    </citation>
    <scope>NUCLEOTIDE SEQUENCE [LARGE SCALE GENOMIC DNA]</scope>
    <source>
        <strain evidence="2">cv. DH0086</strain>
    </source>
</reference>
<organism evidence="1 2">
    <name type="scientific">Asparagus officinalis</name>
    <name type="common">Garden asparagus</name>
    <dbReference type="NCBI Taxonomy" id="4686"/>
    <lineage>
        <taxon>Eukaryota</taxon>
        <taxon>Viridiplantae</taxon>
        <taxon>Streptophyta</taxon>
        <taxon>Embryophyta</taxon>
        <taxon>Tracheophyta</taxon>
        <taxon>Spermatophyta</taxon>
        <taxon>Magnoliopsida</taxon>
        <taxon>Liliopsida</taxon>
        <taxon>Asparagales</taxon>
        <taxon>Asparagaceae</taxon>
        <taxon>Asparagoideae</taxon>
        <taxon>Asparagus</taxon>
    </lineage>
</organism>